<feature type="compositionally biased region" description="Basic and acidic residues" evidence="6">
    <location>
        <begin position="445"/>
        <end position="466"/>
    </location>
</feature>
<keyword evidence="5" id="KW-0862">Zinc</keyword>
<feature type="transmembrane region" description="Helical" evidence="7">
    <location>
        <begin position="93"/>
        <end position="112"/>
    </location>
</feature>
<dbReference type="Proteomes" id="UP001283341">
    <property type="component" value="Unassembled WGS sequence"/>
</dbReference>
<reference evidence="9" key="1">
    <citation type="journal article" date="2023" name="Mol. Phylogenet. Evol.">
        <title>Genome-scale phylogeny and comparative genomics of the fungal order Sordariales.</title>
        <authorList>
            <person name="Hensen N."/>
            <person name="Bonometti L."/>
            <person name="Westerberg I."/>
            <person name="Brannstrom I.O."/>
            <person name="Guillou S."/>
            <person name="Cros-Aarteil S."/>
            <person name="Calhoun S."/>
            <person name="Haridas S."/>
            <person name="Kuo A."/>
            <person name="Mondo S."/>
            <person name="Pangilinan J."/>
            <person name="Riley R."/>
            <person name="LaButti K."/>
            <person name="Andreopoulos B."/>
            <person name="Lipzen A."/>
            <person name="Chen C."/>
            <person name="Yan M."/>
            <person name="Daum C."/>
            <person name="Ng V."/>
            <person name="Clum A."/>
            <person name="Steindorff A."/>
            <person name="Ohm R.A."/>
            <person name="Martin F."/>
            <person name="Silar P."/>
            <person name="Natvig D.O."/>
            <person name="Lalanne C."/>
            <person name="Gautier V."/>
            <person name="Ament-Velasquez S.L."/>
            <person name="Kruys A."/>
            <person name="Hutchinson M.I."/>
            <person name="Powell A.J."/>
            <person name="Barry K."/>
            <person name="Miller A.N."/>
            <person name="Grigoriev I.V."/>
            <person name="Debuchy R."/>
            <person name="Gladieux P."/>
            <person name="Hiltunen Thoren M."/>
            <person name="Johannesson H."/>
        </authorList>
    </citation>
    <scope>NUCLEOTIDE SEQUENCE</scope>
    <source>
        <strain evidence="9">CBS 118394</strain>
    </source>
</reference>
<evidence type="ECO:0000256" key="7">
    <source>
        <dbReference type="SAM" id="Phobius"/>
    </source>
</evidence>
<keyword evidence="4 7" id="KW-0472">Membrane</keyword>
<keyword evidence="5" id="KW-0863">Zinc-finger</keyword>
<accession>A0AAE0I4H6</accession>
<dbReference type="PROSITE" id="PS50089">
    <property type="entry name" value="ZF_RING_2"/>
    <property type="match status" value="1"/>
</dbReference>
<evidence type="ECO:0000256" key="1">
    <source>
        <dbReference type="ARBA" id="ARBA00004141"/>
    </source>
</evidence>
<feature type="compositionally biased region" description="Pro residues" evidence="6">
    <location>
        <begin position="311"/>
        <end position="322"/>
    </location>
</feature>
<dbReference type="Gene3D" id="3.30.40.10">
    <property type="entry name" value="Zinc/RING finger domain, C3HC4 (zinc finger)"/>
    <property type="match status" value="1"/>
</dbReference>
<keyword evidence="2 7" id="KW-0812">Transmembrane</keyword>
<feature type="region of interest" description="Disordered" evidence="6">
    <location>
        <begin position="428"/>
        <end position="466"/>
    </location>
</feature>
<organism evidence="9 10">
    <name type="scientific">Apodospora peruviana</name>
    <dbReference type="NCBI Taxonomy" id="516989"/>
    <lineage>
        <taxon>Eukaryota</taxon>
        <taxon>Fungi</taxon>
        <taxon>Dikarya</taxon>
        <taxon>Ascomycota</taxon>
        <taxon>Pezizomycotina</taxon>
        <taxon>Sordariomycetes</taxon>
        <taxon>Sordariomycetidae</taxon>
        <taxon>Sordariales</taxon>
        <taxon>Lasiosphaeriaceae</taxon>
        <taxon>Apodospora</taxon>
    </lineage>
</organism>
<feature type="compositionally biased region" description="Low complexity" evidence="6">
    <location>
        <begin position="323"/>
        <end position="348"/>
    </location>
</feature>
<dbReference type="GO" id="GO:0016020">
    <property type="term" value="C:membrane"/>
    <property type="evidence" value="ECO:0007669"/>
    <property type="project" value="UniProtKB-SubCell"/>
</dbReference>
<feature type="region of interest" description="Disordered" evidence="6">
    <location>
        <begin position="231"/>
        <end position="255"/>
    </location>
</feature>
<proteinExistence type="predicted"/>
<evidence type="ECO:0000313" key="9">
    <source>
        <dbReference type="EMBL" id="KAK3318250.1"/>
    </source>
</evidence>
<dbReference type="EMBL" id="JAUEDM010000004">
    <property type="protein sequence ID" value="KAK3318250.1"/>
    <property type="molecule type" value="Genomic_DNA"/>
</dbReference>
<keyword evidence="5" id="KW-0479">Metal-binding</keyword>
<evidence type="ECO:0000256" key="4">
    <source>
        <dbReference type="ARBA" id="ARBA00023136"/>
    </source>
</evidence>
<keyword evidence="3 7" id="KW-1133">Transmembrane helix</keyword>
<dbReference type="InterPro" id="IPR001841">
    <property type="entry name" value="Znf_RING"/>
</dbReference>
<comment type="caution">
    <text evidence="9">The sequence shown here is derived from an EMBL/GenBank/DDBJ whole genome shotgun (WGS) entry which is preliminary data.</text>
</comment>
<protein>
    <recommendedName>
        <fullName evidence="8">RING-type domain-containing protein</fullName>
    </recommendedName>
</protein>
<evidence type="ECO:0000259" key="8">
    <source>
        <dbReference type="PROSITE" id="PS50089"/>
    </source>
</evidence>
<gene>
    <name evidence="9" type="ORF">B0H66DRAFT_228833</name>
</gene>
<evidence type="ECO:0000256" key="3">
    <source>
        <dbReference type="ARBA" id="ARBA00022989"/>
    </source>
</evidence>
<sequence>MASPGSDISETPNCSICLGEASEEASSKLLHVCICSAEYHPECLDKYVSIRERENNPLVCPACKRALAFDEPFDPVVALRNALHRRYSRTSPLILLMIISSGGIAGSAWYGWNAAATFAGTGPVVKWMFGRRGGSPAPAVLFKIWGLSLIGPGLVITRALPGLGSILAPASLFYATVLLARQEKPSWPPSPAWAMVLMPWVNRAYSWLYYASVGPLEKRLNRALHNGLSAQEAPGLPAGEGSAPVNNDDQTGDRREGGLWAAAVSVGQAVLRLSNGDNGAEVEIRVGGEVDDGGDQVQQEQQPPAQTEEQPSPPPEQQPPQPAQEVQHNQNQNQRQNDNNNNNNNNNNTFWPSMSGIINSLTTSLLFPGISYCMGELIRVVAPASWVNTIPTSMMRRQPRAGLLQHRWGRSLVGGCLFVVLKDAYPVDQGSSGQAETEAEDEDLSEKAEDCTFHARGSARDDRPGQ</sequence>
<feature type="domain" description="RING-type" evidence="8">
    <location>
        <begin position="14"/>
        <end position="64"/>
    </location>
</feature>
<dbReference type="InterPro" id="IPR013083">
    <property type="entry name" value="Znf_RING/FYVE/PHD"/>
</dbReference>
<feature type="compositionally biased region" description="Low complexity" evidence="6">
    <location>
        <begin position="296"/>
        <end position="310"/>
    </location>
</feature>
<keyword evidence="10" id="KW-1185">Reference proteome</keyword>
<evidence type="ECO:0000313" key="10">
    <source>
        <dbReference type="Proteomes" id="UP001283341"/>
    </source>
</evidence>
<name>A0AAE0I4H6_9PEZI</name>
<comment type="subcellular location">
    <subcellularLocation>
        <location evidence="1">Membrane</location>
        <topology evidence="1">Multi-pass membrane protein</topology>
    </subcellularLocation>
</comment>
<dbReference type="GO" id="GO:0008270">
    <property type="term" value="F:zinc ion binding"/>
    <property type="evidence" value="ECO:0007669"/>
    <property type="project" value="UniProtKB-KW"/>
</dbReference>
<dbReference type="SUPFAM" id="SSF57850">
    <property type="entry name" value="RING/U-box"/>
    <property type="match status" value="1"/>
</dbReference>
<evidence type="ECO:0000256" key="5">
    <source>
        <dbReference type="PROSITE-ProRule" id="PRU00175"/>
    </source>
</evidence>
<reference evidence="9" key="2">
    <citation type="submission" date="2023-06" db="EMBL/GenBank/DDBJ databases">
        <authorList>
            <consortium name="Lawrence Berkeley National Laboratory"/>
            <person name="Haridas S."/>
            <person name="Hensen N."/>
            <person name="Bonometti L."/>
            <person name="Westerberg I."/>
            <person name="Brannstrom I.O."/>
            <person name="Guillou S."/>
            <person name="Cros-Aarteil S."/>
            <person name="Calhoun S."/>
            <person name="Kuo A."/>
            <person name="Mondo S."/>
            <person name="Pangilinan J."/>
            <person name="Riley R."/>
            <person name="Labutti K."/>
            <person name="Andreopoulos B."/>
            <person name="Lipzen A."/>
            <person name="Chen C."/>
            <person name="Yanf M."/>
            <person name="Daum C."/>
            <person name="Ng V."/>
            <person name="Clum A."/>
            <person name="Steindorff A."/>
            <person name="Ohm R."/>
            <person name="Martin F."/>
            <person name="Silar P."/>
            <person name="Natvig D."/>
            <person name="Lalanne C."/>
            <person name="Gautier V."/>
            <person name="Ament-Velasquez S.L."/>
            <person name="Kruys A."/>
            <person name="Hutchinson M.I."/>
            <person name="Powell A.J."/>
            <person name="Barry K."/>
            <person name="Miller A.N."/>
            <person name="Grigoriev I.V."/>
            <person name="Debuchy R."/>
            <person name="Gladieux P."/>
            <person name="Thoren M.H."/>
            <person name="Johannesson H."/>
        </authorList>
    </citation>
    <scope>NUCLEOTIDE SEQUENCE</scope>
    <source>
        <strain evidence="9">CBS 118394</strain>
    </source>
</reference>
<dbReference type="PANTHER" id="PTHR46283">
    <property type="entry name" value="E3 UBIQUITIN-PROTEIN LIGASE MARCH5"/>
    <property type="match status" value="1"/>
</dbReference>
<evidence type="ECO:0000256" key="6">
    <source>
        <dbReference type="SAM" id="MobiDB-lite"/>
    </source>
</evidence>
<feature type="region of interest" description="Disordered" evidence="6">
    <location>
        <begin position="290"/>
        <end position="348"/>
    </location>
</feature>
<evidence type="ECO:0000256" key="2">
    <source>
        <dbReference type="ARBA" id="ARBA00022692"/>
    </source>
</evidence>
<dbReference type="AlphaFoldDB" id="A0AAE0I4H6"/>